<dbReference type="Gene3D" id="3.90.1750.20">
    <property type="entry name" value="Putative Large Serine Recombinase, Chain B, Domain 2"/>
    <property type="match status" value="1"/>
</dbReference>
<dbReference type="AlphaFoldDB" id="A0A3D9CEU3"/>
<dbReference type="GO" id="GO:0000150">
    <property type="term" value="F:DNA strand exchange activity"/>
    <property type="evidence" value="ECO:0007669"/>
    <property type="project" value="InterPro"/>
</dbReference>
<protein>
    <submittedName>
        <fullName evidence="4">Serine recombinase</fullName>
    </submittedName>
</protein>
<dbReference type="SUPFAM" id="SSF53041">
    <property type="entry name" value="Resolvase-like"/>
    <property type="match status" value="1"/>
</dbReference>
<dbReference type="InterPro" id="IPR036162">
    <property type="entry name" value="Resolvase-like_N_sf"/>
</dbReference>
<evidence type="ECO:0000313" key="5">
    <source>
        <dbReference type="Proteomes" id="UP000256686"/>
    </source>
</evidence>
<comment type="caution">
    <text evidence="4">The sequence shown here is derived from an EMBL/GenBank/DDBJ whole genome shotgun (WGS) entry which is preliminary data.</text>
</comment>
<dbReference type="PANTHER" id="PTHR30461">
    <property type="entry name" value="DNA-INVERTASE FROM LAMBDOID PROPHAGE"/>
    <property type="match status" value="1"/>
</dbReference>
<evidence type="ECO:0000259" key="3">
    <source>
        <dbReference type="PROSITE" id="PS51737"/>
    </source>
</evidence>
<dbReference type="EMBL" id="QNVT01000001">
    <property type="protein sequence ID" value="REC64365.1"/>
    <property type="molecule type" value="Genomic_DNA"/>
</dbReference>
<dbReference type="PANTHER" id="PTHR30461:SF23">
    <property type="entry name" value="DNA RECOMBINASE-RELATED"/>
    <property type="match status" value="1"/>
</dbReference>
<dbReference type="InterPro" id="IPR006119">
    <property type="entry name" value="Resolv_N"/>
</dbReference>
<dbReference type="Pfam" id="PF00239">
    <property type="entry name" value="Resolvase"/>
    <property type="match status" value="1"/>
</dbReference>
<organism evidence="4 5">
    <name type="scientific">Chryseobacterium pennae</name>
    <dbReference type="NCBI Taxonomy" id="2258962"/>
    <lineage>
        <taxon>Bacteria</taxon>
        <taxon>Pseudomonadati</taxon>
        <taxon>Bacteroidota</taxon>
        <taxon>Flavobacteriia</taxon>
        <taxon>Flavobacteriales</taxon>
        <taxon>Weeksellaceae</taxon>
        <taxon>Chryseobacterium group</taxon>
        <taxon>Chryseobacterium</taxon>
    </lineage>
</organism>
<gene>
    <name evidence="4" type="ORF">DRF65_01980</name>
</gene>
<proteinExistence type="predicted"/>
<keyword evidence="5" id="KW-1185">Reference proteome</keyword>
<dbReference type="Proteomes" id="UP000256686">
    <property type="component" value="Unassembled WGS sequence"/>
</dbReference>
<feature type="coiled-coil region" evidence="1">
    <location>
        <begin position="372"/>
        <end position="427"/>
    </location>
</feature>
<keyword evidence="1" id="KW-0175">Coiled coil</keyword>
<dbReference type="Pfam" id="PF07508">
    <property type="entry name" value="Recombinase"/>
    <property type="match status" value="1"/>
</dbReference>
<feature type="domain" description="Recombinase" evidence="3">
    <location>
        <begin position="156"/>
        <end position="285"/>
    </location>
</feature>
<dbReference type="Gene3D" id="3.40.50.1390">
    <property type="entry name" value="Resolvase, N-terminal catalytic domain"/>
    <property type="match status" value="1"/>
</dbReference>
<accession>A0A3D9CEU3</accession>
<dbReference type="InterPro" id="IPR025827">
    <property type="entry name" value="Zn_ribbon_recom_dom"/>
</dbReference>
<dbReference type="PROSITE" id="PS51736">
    <property type="entry name" value="RECOMBINASES_3"/>
    <property type="match status" value="1"/>
</dbReference>
<evidence type="ECO:0000256" key="1">
    <source>
        <dbReference type="SAM" id="Coils"/>
    </source>
</evidence>
<dbReference type="InterPro" id="IPR050639">
    <property type="entry name" value="SSR_resolvase"/>
</dbReference>
<dbReference type="PROSITE" id="PS51737">
    <property type="entry name" value="RECOMBINASE_DNA_BIND"/>
    <property type="match status" value="1"/>
</dbReference>
<dbReference type="Pfam" id="PF13408">
    <property type="entry name" value="Zn_ribbon_recom"/>
    <property type="match status" value="1"/>
</dbReference>
<dbReference type="InterPro" id="IPR038109">
    <property type="entry name" value="DNA_bind_recomb_sf"/>
</dbReference>
<dbReference type="RefSeq" id="WP_115968429.1">
    <property type="nucleotide sequence ID" value="NZ_QNVT01000001.1"/>
</dbReference>
<sequence>MLAIYARVSQDKDDEKNSIETQIALGRAYAQTIGLEYEIYEDNGISGTLEIEKRPALYELVQNVASKKITHVFAYDQSRLERNNTVWSTLYFLFQKDGINLFFQNSGEFDFSLDTNFLTSNMLSIFNSFYVKLTKKKVVTALQRNVEAGKVHASPPFGYTKDSNKFLIIDEKESEIVERIYQMSLEGKGTDKIAEILNLEEVPTAYSKLAKGGVYKVRDKYNPNLVTEKKKSDAKWRGRTIQGIIKNTIYKGQRFWRGNYYPVPAIFDEVYWQKVNENLQKNRNNTGKKVEHKYLLKGIIKCNCGRNMYGRSRVNKRDHTYICSSRRYKGENCGNRAINIDKIEKIIWEHFFIRKELLGLLNESSGSQKEILEALKQEESLLDKKIEDNQKSRGNLVRAISNGVINDEDAKEEINKIKENLTKYSLDKALIVSRVADVQNFESLLVDTRTDFENFSKDVDFDTKRNLIHKYVERIIVVYDDGREHKNGFKYPPYTYHIQIEFKNGIVKENYIYNVKNDIIVSLRDRTFKLLTENGIVETMDSDMIDKSIIPLSNGRFLIKPFLGKDNCTYILDNTIIPHGDLRSWNVKKVVDFYTLNKTLLCKESGINILTENKTDENYQWFVRNYKNYKDKPLIEWVTFLFEAQNYTDLLVTPKAKSKSKLKE</sequence>
<dbReference type="SMART" id="SM00857">
    <property type="entry name" value="Resolvase"/>
    <property type="match status" value="1"/>
</dbReference>
<name>A0A3D9CEU3_9FLAO</name>
<reference evidence="5" key="1">
    <citation type="submission" date="2018-06" db="EMBL/GenBank/DDBJ databases">
        <authorList>
            <person name="Lum Nde A."/>
            <person name="Hugo C."/>
        </authorList>
    </citation>
    <scope>NUCLEOTIDE SEQUENCE [LARGE SCALE GENOMIC DNA]</scope>
    <source>
        <strain evidence="5">1_F178</strain>
    </source>
</reference>
<evidence type="ECO:0000259" key="2">
    <source>
        <dbReference type="PROSITE" id="PS51736"/>
    </source>
</evidence>
<evidence type="ECO:0000313" key="4">
    <source>
        <dbReference type="EMBL" id="REC64365.1"/>
    </source>
</evidence>
<dbReference type="GO" id="GO:0003677">
    <property type="term" value="F:DNA binding"/>
    <property type="evidence" value="ECO:0007669"/>
    <property type="project" value="InterPro"/>
</dbReference>
<dbReference type="CDD" id="cd00338">
    <property type="entry name" value="Ser_Recombinase"/>
    <property type="match status" value="1"/>
</dbReference>
<dbReference type="InterPro" id="IPR011109">
    <property type="entry name" value="DNA_bind_recombinase_dom"/>
</dbReference>
<feature type="domain" description="Resolvase/invertase-type recombinase catalytic" evidence="2">
    <location>
        <begin position="1"/>
        <end position="153"/>
    </location>
</feature>